<feature type="transmembrane region" description="Helical" evidence="2">
    <location>
        <begin position="134"/>
        <end position="153"/>
    </location>
</feature>
<keyword evidence="2" id="KW-0472">Membrane</keyword>
<feature type="compositionally biased region" description="Basic and acidic residues" evidence="1">
    <location>
        <begin position="185"/>
        <end position="197"/>
    </location>
</feature>
<dbReference type="Proteomes" id="UP000317238">
    <property type="component" value="Unassembled WGS sequence"/>
</dbReference>
<organism evidence="3 4">
    <name type="scientific">Crateriforma conspicua</name>
    <dbReference type="NCBI Taxonomy" id="2527996"/>
    <lineage>
        <taxon>Bacteria</taxon>
        <taxon>Pseudomonadati</taxon>
        <taxon>Planctomycetota</taxon>
        <taxon>Planctomycetia</taxon>
        <taxon>Planctomycetales</taxon>
        <taxon>Planctomycetaceae</taxon>
        <taxon>Crateriforma</taxon>
    </lineage>
</organism>
<proteinExistence type="predicted"/>
<reference evidence="3 4" key="1">
    <citation type="submission" date="2019-02" db="EMBL/GenBank/DDBJ databases">
        <title>Deep-cultivation of Planctomycetes and their phenomic and genomic characterization uncovers novel biology.</title>
        <authorList>
            <person name="Wiegand S."/>
            <person name="Jogler M."/>
            <person name="Boedeker C."/>
            <person name="Pinto D."/>
            <person name="Vollmers J."/>
            <person name="Rivas-Marin E."/>
            <person name="Kohn T."/>
            <person name="Peeters S.H."/>
            <person name="Heuer A."/>
            <person name="Rast P."/>
            <person name="Oberbeckmann S."/>
            <person name="Bunk B."/>
            <person name="Jeske O."/>
            <person name="Meyerdierks A."/>
            <person name="Storesund J.E."/>
            <person name="Kallscheuer N."/>
            <person name="Luecker S."/>
            <person name="Lage O.M."/>
            <person name="Pohl T."/>
            <person name="Merkel B.J."/>
            <person name="Hornburger P."/>
            <person name="Mueller R.-W."/>
            <person name="Bruemmer F."/>
            <person name="Labrenz M."/>
            <person name="Spormann A.M."/>
            <person name="Op Den Camp H."/>
            <person name="Overmann J."/>
            <person name="Amann R."/>
            <person name="Jetten M.S.M."/>
            <person name="Mascher T."/>
            <person name="Medema M.H."/>
            <person name="Devos D.P."/>
            <person name="Kaster A.-K."/>
            <person name="Ovreas L."/>
            <person name="Rohde M."/>
            <person name="Galperin M.Y."/>
            <person name="Jogler C."/>
        </authorList>
    </citation>
    <scope>NUCLEOTIDE SEQUENCE [LARGE SCALE GENOMIC DNA]</scope>
    <source>
        <strain evidence="3 4">Pan14r</strain>
    </source>
</reference>
<keyword evidence="2" id="KW-1133">Transmembrane helix</keyword>
<evidence type="ECO:0000256" key="1">
    <source>
        <dbReference type="SAM" id="MobiDB-lite"/>
    </source>
</evidence>
<gene>
    <name evidence="3" type="ORF">Pan14r_24760</name>
</gene>
<sequence>MMQASCPRCNEPVRLPAADVPGDTKATCPWCRGSFFLAEIEELLPPELILDLPEPEDEVEVIGGSEPPVGEPAPGAEAPFVFGQHEFSVEPDSAAGSPQSHGASMPSLDFNPESRNERASNRNKSIFLHPIAQMLYGLILAIPMALAILYAVGSPVKLGFWPFAESRSAIRAFPLPDETESDANDGERDATDPASHMDDIEAASMLTYREQSDRGKTTSTLGPAEPASEDIVAQDAGVAKLQETFAAIDELEQATRSNSRDYWRQVVTVYSQIAGTAVDDDVTTSQQQAILDRVSRSDRLEDLGSKTAQWISLDSKRRATEPLMNDGVIVAGLLNSIGPAYVRLPGGEMVNVRGDLPEDQDDSPFLALGRLVPNTGAAATSDVKTVQILVRGEPDH</sequence>
<feature type="region of interest" description="Disordered" evidence="1">
    <location>
        <begin position="90"/>
        <end position="117"/>
    </location>
</feature>
<name>A0A5C5Y344_9PLAN</name>
<keyword evidence="4" id="KW-1185">Reference proteome</keyword>
<protein>
    <submittedName>
        <fullName evidence="3">Uncharacterized protein</fullName>
    </submittedName>
</protein>
<dbReference type="AlphaFoldDB" id="A0A5C5Y344"/>
<accession>A0A5C5Y344</accession>
<dbReference type="EMBL" id="SJPL01000001">
    <property type="protein sequence ID" value="TWT70176.1"/>
    <property type="molecule type" value="Genomic_DNA"/>
</dbReference>
<evidence type="ECO:0000313" key="4">
    <source>
        <dbReference type="Proteomes" id="UP000317238"/>
    </source>
</evidence>
<evidence type="ECO:0000256" key="2">
    <source>
        <dbReference type="SAM" id="Phobius"/>
    </source>
</evidence>
<keyword evidence="2" id="KW-0812">Transmembrane</keyword>
<evidence type="ECO:0000313" key="3">
    <source>
        <dbReference type="EMBL" id="TWT70176.1"/>
    </source>
</evidence>
<feature type="region of interest" description="Disordered" evidence="1">
    <location>
        <begin position="174"/>
        <end position="197"/>
    </location>
</feature>
<comment type="caution">
    <text evidence="3">The sequence shown here is derived from an EMBL/GenBank/DDBJ whole genome shotgun (WGS) entry which is preliminary data.</text>
</comment>